<dbReference type="EMBL" id="JAYWIO010000006">
    <property type="protein sequence ID" value="KAK7255979.1"/>
    <property type="molecule type" value="Genomic_DNA"/>
</dbReference>
<gene>
    <name evidence="5" type="ORF">RIF29_29408</name>
</gene>
<organism evidence="5 6">
    <name type="scientific">Crotalaria pallida</name>
    <name type="common">Smooth rattlebox</name>
    <name type="synonym">Crotalaria striata</name>
    <dbReference type="NCBI Taxonomy" id="3830"/>
    <lineage>
        <taxon>Eukaryota</taxon>
        <taxon>Viridiplantae</taxon>
        <taxon>Streptophyta</taxon>
        <taxon>Embryophyta</taxon>
        <taxon>Tracheophyta</taxon>
        <taxon>Spermatophyta</taxon>
        <taxon>Magnoliopsida</taxon>
        <taxon>eudicotyledons</taxon>
        <taxon>Gunneridae</taxon>
        <taxon>Pentapetalae</taxon>
        <taxon>rosids</taxon>
        <taxon>fabids</taxon>
        <taxon>Fabales</taxon>
        <taxon>Fabaceae</taxon>
        <taxon>Papilionoideae</taxon>
        <taxon>50 kb inversion clade</taxon>
        <taxon>genistoids sensu lato</taxon>
        <taxon>core genistoids</taxon>
        <taxon>Crotalarieae</taxon>
        <taxon>Crotalaria</taxon>
    </lineage>
</organism>
<dbReference type="GO" id="GO:0005634">
    <property type="term" value="C:nucleus"/>
    <property type="evidence" value="ECO:0007669"/>
    <property type="project" value="UniProtKB-ARBA"/>
</dbReference>
<comment type="caution">
    <text evidence="5">The sequence shown here is derived from an EMBL/GenBank/DDBJ whole genome shotgun (WGS) entry which is preliminary data.</text>
</comment>
<dbReference type="SMART" id="SM00427">
    <property type="entry name" value="H2B"/>
    <property type="match status" value="1"/>
</dbReference>
<sequence>MARVSGKRPQVKKSVIEEKTPVVKKNIAKQGSSKNKNRRSKKHIQTYKIYISKVLKRVHPDLRISSKAMGIMNSFMVDMFDKLAQESSRLALYNEKSTITTREIQSAVRLVLPSELAKHAVSEGIEAITKFISS</sequence>
<feature type="domain" description="Core Histone H2A/H2B/H3" evidence="4">
    <location>
        <begin position="32"/>
        <end position="110"/>
    </location>
</feature>
<reference evidence="5 6" key="1">
    <citation type="submission" date="2024-01" db="EMBL/GenBank/DDBJ databases">
        <title>The genomes of 5 underutilized Papilionoideae crops provide insights into root nodulation and disease resistanc.</title>
        <authorList>
            <person name="Yuan L."/>
        </authorList>
    </citation>
    <scope>NUCLEOTIDE SEQUENCE [LARGE SCALE GENOMIC DNA]</scope>
    <source>
        <strain evidence="5">ZHUSHIDOU_FW_LH</strain>
        <tissue evidence="5">Leaf</tissue>
    </source>
</reference>
<comment type="function">
    <text evidence="1">Core component of nucleosome. Nucleosomes wrap and compact DNA into chromatin, limiting DNA accessibility to the cellular machineries which require DNA as a template. Histones thereby play a central role in transcription regulation, DNA repair, DNA replication and chromosomal stability. DNA accessibility is regulated via a complex set of post-translational modifications of histones, also called histone code, and nucleosome remodeling.</text>
</comment>
<dbReference type="CDD" id="cd22910">
    <property type="entry name" value="HFD_H2B"/>
    <property type="match status" value="1"/>
</dbReference>
<feature type="compositionally biased region" description="Basic residues" evidence="3">
    <location>
        <begin position="1"/>
        <end position="11"/>
    </location>
</feature>
<dbReference type="SUPFAM" id="SSF47113">
    <property type="entry name" value="Histone-fold"/>
    <property type="match status" value="1"/>
</dbReference>
<dbReference type="PANTHER" id="PTHR23428">
    <property type="entry name" value="HISTONE H2B"/>
    <property type="match status" value="1"/>
</dbReference>
<proteinExistence type="inferred from homology"/>
<evidence type="ECO:0000256" key="3">
    <source>
        <dbReference type="SAM" id="MobiDB-lite"/>
    </source>
</evidence>
<comment type="similarity">
    <text evidence="2">Belongs to the histone H2B family.</text>
</comment>
<evidence type="ECO:0000256" key="2">
    <source>
        <dbReference type="ARBA" id="ARBA00006846"/>
    </source>
</evidence>
<dbReference type="InterPro" id="IPR000558">
    <property type="entry name" value="Histone_H2B"/>
</dbReference>
<dbReference type="PRINTS" id="PR00621">
    <property type="entry name" value="HISTONEH2B"/>
</dbReference>
<dbReference type="InterPro" id="IPR009072">
    <property type="entry name" value="Histone-fold"/>
</dbReference>
<accession>A0AAN9EFG8</accession>
<protein>
    <recommendedName>
        <fullName evidence="4">Core Histone H2A/H2B/H3 domain-containing protein</fullName>
    </recommendedName>
</protein>
<dbReference type="GO" id="GO:0003677">
    <property type="term" value="F:DNA binding"/>
    <property type="evidence" value="ECO:0007669"/>
    <property type="project" value="InterPro"/>
</dbReference>
<evidence type="ECO:0000313" key="5">
    <source>
        <dbReference type="EMBL" id="KAK7255979.1"/>
    </source>
</evidence>
<dbReference type="Proteomes" id="UP001372338">
    <property type="component" value="Unassembled WGS sequence"/>
</dbReference>
<evidence type="ECO:0000259" key="4">
    <source>
        <dbReference type="Pfam" id="PF00125"/>
    </source>
</evidence>
<dbReference type="AlphaFoldDB" id="A0AAN9EFG8"/>
<feature type="region of interest" description="Disordered" evidence="3">
    <location>
        <begin position="1"/>
        <end position="42"/>
    </location>
</feature>
<dbReference type="Gene3D" id="1.10.20.10">
    <property type="entry name" value="Histone, subunit A"/>
    <property type="match status" value="1"/>
</dbReference>
<name>A0AAN9EFG8_CROPI</name>
<dbReference type="GO" id="GO:0000786">
    <property type="term" value="C:nucleosome"/>
    <property type="evidence" value="ECO:0007669"/>
    <property type="project" value="InterPro"/>
</dbReference>
<dbReference type="InterPro" id="IPR007125">
    <property type="entry name" value="H2A/H2B/H3"/>
</dbReference>
<dbReference type="Pfam" id="PF00125">
    <property type="entry name" value="Histone"/>
    <property type="match status" value="1"/>
</dbReference>
<dbReference type="FunFam" id="1.10.20.10:FF:000043">
    <property type="entry name" value="Histone H2B"/>
    <property type="match status" value="1"/>
</dbReference>
<evidence type="ECO:0000256" key="1">
    <source>
        <dbReference type="ARBA" id="ARBA00002001"/>
    </source>
</evidence>
<evidence type="ECO:0000313" key="6">
    <source>
        <dbReference type="Proteomes" id="UP001372338"/>
    </source>
</evidence>
<dbReference type="GO" id="GO:0046982">
    <property type="term" value="F:protein heterodimerization activity"/>
    <property type="evidence" value="ECO:0007669"/>
    <property type="project" value="InterPro"/>
</dbReference>
<keyword evidence="6" id="KW-1185">Reference proteome</keyword>
<dbReference type="GO" id="GO:0030527">
    <property type="term" value="F:structural constituent of chromatin"/>
    <property type="evidence" value="ECO:0007669"/>
    <property type="project" value="InterPro"/>
</dbReference>